<evidence type="ECO:0000313" key="2">
    <source>
        <dbReference type="Proteomes" id="UP001054837"/>
    </source>
</evidence>
<dbReference type="Proteomes" id="UP001054837">
    <property type="component" value="Unassembled WGS sequence"/>
</dbReference>
<protein>
    <recommendedName>
        <fullName evidence="3">Reverse transcriptase zinc-binding domain-containing protein</fullName>
    </recommendedName>
</protein>
<keyword evidence="2" id="KW-1185">Reference proteome</keyword>
<dbReference type="AlphaFoldDB" id="A0AAV4U9F1"/>
<reference evidence="1 2" key="1">
    <citation type="submission" date="2021-06" db="EMBL/GenBank/DDBJ databases">
        <title>Caerostris darwini draft genome.</title>
        <authorList>
            <person name="Kono N."/>
            <person name="Arakawa K."/>
        </authorList>
    </citation>
    <scope>NUCLEOTIDE SEQUENCE [LARGE SCALE GENOMIC DNA]</scope>
</reference>
<accession>A0AAV4U9F1</accession>
<evidence type="ECO:0000313" key="1">
    <source>
        <dbReference type="EMBL" id="GIY54396.1"/>
    </source>
</evidence>
<comment type="caution">
    <text evidence="1">The sequence shown here is derived from an EMBL/GenBank/DDBJ whole genome shotgun (WGS) entry which is preliminary data.</text>
</comment>
<name>A0AAV4U9F1_9ARAC</name>
<proteinExistence type="predicted"/>
<sequence>MPATWEMKEQMNWQKKPPNSPSIDITIPINLLYIKKLIKKDISAEWQNRWTNSNKGREVFALLPITNEKRVLGDFFLNQLITGHGTLAVYQNRFFGKAAACECGSPREDRNHLIFDCPQWDSIRSKFFPCNFKSSSIDLLLFNPISKNGLREIMQCKLQTFLKQTED</sequence>
<evidence type="ECO:0008006" key="3">
    <source>
        <dbReference type="Google" id="ProtNLM"/>
    </source>
</evidence>
<dbReference type="EMBL" id="BPLQ01010916">
    <property type="protein sequence ID" value="GIY54396.1"/>
    <property type="molecule type" value="Genomic_DNA"/>
</dbReference>
<gene>
    <name evidence="1" type="primary">R1A1-elementORF2_210</name>
    <name evidence="1" type="ORF">CDAR_623001</name>
</gene>
<organism evidence="1 2">
    <name type="scientific">Caerostris darwini</name>
    <dbReference type="NCBI Taxonomy" id="1538125"/>
    <lineage>
        <taxon>Eukaryota</taxon>
        <taxon>Metazoa</taxon>
        <taxon>Ecdysozoa</taxon>
        <taxon>Arthropoda</taxon>
        <taxon>Chelicerata</taxon>
        <taxon>Arachnida</taxon>
        <taxon>Araneae</taxon>
        <taxon>Araneomorphae</taxon>
        <taxon>Entelegynae</taxon>
        <taxon>Araneoidea</taxon>
        <taxon>Araneidae</taxon>
        <taxon>Caerostris</taxon>
    </lineage>
</organism>